<protein>
    <submittedName>
        <fullName evidence="1">Uncharacterized protein</fullName>
    </submittedName>
</protein>
<evidence type="ECO:0000313" key="2">
    <source>
        <dbReference type="Proteomes" id="UP001165041"/>
    </source>
</evidence>
<accession>A0A9W6V3D5</accession>
<reference evidence="1" key="1">
    <citation type="submission" date="2023-02" db="EMBL/GenBank/DDBJ databases">
        <title>Kitasatospora phosalacinea NBRC 14627.</title>
        <authorList>
            <person name="Ichikawa N."/>
            <person name="Sato H."/>
            <person name="Tonouchi N."/>
        </authorList>
    </citation>
    <scope>NUCLEOTIDE SEQUENCE</scope>
    <source>
        <strain evidence="1">NBRC 14627</strain>
    </source>
</reference>
<dbReference type="AlphaFoldDB" id="A0A9W6V3D5"/>
<comment type="caution">
    <text evidence="1">The sequence shown here is derived from an EMBL/GenBank/DDBJ whole genome shotgun (WGS) entry which is preliminary data.</text>
</comment>
<dbReference type="EMBL" id="BSSA01000010">
    <property type="protein sequence ID" value="GLW71162.1"/>
    <property type="molecule type" value="Genomic_DNA"/>
</dbReference>
<dbReference type="Proteomes" id="UP001165041">
    <property type="component" value="Unassembled WGS sequence"/>
</dbReference>
<evidence type="ECO:0000313" key="1">
    <source>
        <dbReference type="EMBL" id="GLW71162.1"/>
    </source>
</evidence>
<sequence>MEAELTEFPVLGIPGWGGHRGVAVVGGSSSGGGPRVVDSVLHSYLTAGRRSAPLLVFAQSAVREQSAAALRNLLGRRGRPEHAGLLGPPDLEETTVTVTGVPRPAVRHHWADRRVALLVFDWERTHVSVASWEHPLDEALLTSLGPLRPRP</sequence>
<name>A0A9W6V3D5_9ACTN</name>
<organism evidence="1 2">
    <name type="scientific">Kitasatospora phosalacinea</name>
    <dbReference type="NCBI Taxonomy" id="2065"/>
    <lineage>
        <taxon>Bacteria</taxon>
        <taxon>Bacillati</taxon>
        <taxon>Actinomycetota</taxon>
        <taxon>Actinomycetes</taxon>
        <taxon>Kitasatosporales</taxon>
        <taxon>Streptomycetaceae</taxon>
        <taxon>Kitasatospora</taxon>
    </lineage>
</organism>
<proteinExistence type="predicted"/>
<gene>
    <name evidence="1" type="ORF">Kpho02_34610</name>
</gene>